<dbReference type="OrthoDB" id="10250730at2759"/>
<dbReference type="GO" id="GO:0016787">
    <property type="term" value="F:hydrolase activity"/>
    <property type="evidence" value="ECO:0007669"/>
    <property type="project" value="UniProtKB-KW"/>
</dbReference>
<dbReference type="PANTHER" id="PTHR42978:SF2">
    <property type="entry name" value="102 KBASES UNSTABLE REGION: FROM 1 TO 119443"/>
    <property type="match status" value="1"/>
</dbReference>
<comment type="caution">
    <text evidence="7">The sequence shown here is derived from an EMBL/GenBank/DDBJ whole genome shotgun (WGS) entry which is preliminary data.</text>
</comment>
<comment type="similarity">
    <text evidence="2">Belongs to the metallo-beta-lactamase superfamily.</text>
</comment>
<dbReference type="Gene3D" id="3.60.15.10">
    <property type="entry name" value="Ribonuclease Z/Hydroxyacylglutathione hydrolase-like"/>
    <property type="match status" value="1"/>
</dbReference>
<accession>A0A438N002</accession>
<evidence type="ECO:0000256" key="2">
    <source>
        <dbReference type="ARBA" id="ARBA00007749"/>
    </source>
</evidence>
<evidence type="ECO:0000256" key="4">
    <source>
        <dbReference type="ARBA" id="ARBA00022801"/>
    </source>
</evidence>
<gene>
    <name evidence="7" type="ORF">B0A52_08094</name>
</gene>
<name>A0A438N002_EXOME</name>
<keyword evidence="4" id="KW-0378">Hydrolase</keyword>
<evidence type="ECO:0000256" key="3">
    <source>
        <dbReference type="ARBA" id="ARBA00022723"/>
    </source>
</evidence>
<evidence type="ECO:0000313" key="7">
    <source>
        <dbReference type="EMBL" id="RVX69027.1"/>
    </source>
</evidence>
<feature type="domain" description="Metallo-beta-lactamase" evidence="6">
    <location>
        <begin position="40"/>
        <end position="270"/>
    </location>
</feature>
<dbReference type="PANTHER" id="PTHR42978">
    <property type="entry name" value="QUORUM-QUENCHING LACTONASE YTNP-RELATED-RELATED"/>
    <property type="match status" value="1"/>
</dbReference>
<evidence type="ECO:0000259" key="6">
    <source>
        <dbReference type="SMART" id="SM00849"/>
    </source>
</evidence>
<evidence type="ECO:0000256" key="5">
    <source>
        <dbReference type="ARBA" id="ARBA00022833"/>
    </source>
</evidence>
<dbReference type="InterPro" id="IPR036866">
    <property type="entry name" value="RibonucZ/Hydroxyglut_hydro"/>
</dbReference>
<dbReference type="AlphaFoldDB" id="A0A438N002"/>
<dbReference type="SUPFAM" id="SSF56281">
    <property type="entry name" value="Metallo-hydrolase/oxidoreductase"/>
    <property type="match status" value="1"/>
</dbReference>
<dbReference type="GO" id="GO:0046872">
    <property type="term" value="F:metal ion binding"/>
    <property type="evidence" value="ECO:0007669"/>
    <property type="project" value="UniProtKB-KW"/>
</dbReference>
<dbReference type="SMART" id="SM00849">
    <property type="entry name" value="Lactamase_B"/>
    <property type="match status" value="1"/>
</dbReference>
<protein>
    <recommendedName>
        <fullName evidence="6">Metallo-beta-lactamase domain-containing protein</fullName>
    </recommendedName>
</protein>
<dbReference type="Proteomes" id="UP000288859">
    <property type="component" value="Unassembled WGS sequence"/>
</dbReference>
<reference evidence="7 8" key="1">
    <citation type="submission" date="2017-03" db="EMBL/GenBank/DDBJ databases">
        <title>Genomes of endolithic fungi from Antarctica.</title>
        <authorList>
            <person name="Coleine C."/>
            <person name="Masonjones S."/>
            <person name="Stajich J.E."/>
        </authorList>
    </citation>
    <scope>NUCLEOTIDE SEQUENCE [LARGE SCALE GENOMIC DNA]</scope>
    <source>
        <strain evidence="7 8">CCFEE 6314</strain>
    </source>
</reference>
<proteinExistence type="inferred from homology"/>
<dbReference type="InterPro" id="IPR051013">
    <property type="entry name" value="MBL_superfamily_lactonases"/>
</dbReference>
<evidence type="ECO:0000256" key="1">
    <source>
        <dbReference type="ARBA" id="ARBA00001947"/>
    </source>
</evidence>
<keyword evidence="5" id="KW-0862">Zinc</keyword>
<sequence length="311" mass="34326">MASNAPKPIVRAALVPTGNLYLPDKWILSGASLTTKTLYPDYSFYVYHEDSGRSLMFDLGIRKDLDAYPKVIQNEFPVVAPQVPYSAGELLAKSGISPESIDFVVYSHLHFDHIGDPYEFPNCEVVVGPGSVEATQPGYPINPNSPCLGSILEHPRLRELSRLKDSWTSFRPFERAFDFFGDGSFLLLDAPGHMVGHLVGLARTAENEYVLMGGDCCHHRQIFTGEAQPAEGHGPGGASSMHRDLDEAKKTIAKVHQLSQREDTLVCLAHDGYLEPSLQVLPAVINGWRAKEVKRKIEDSLSEVVLDVQNI</sequence>
<dbReference type="EMBL" id="NAJM01000033">
    <property type="protein sequence ID" value="RVX69027.1"/>
    <property type="molecule type" value="Genomic_DNA"/>
</dbReference>
<organism evidence="7 8">
    <name type="scientific">Exophiala mesophila</name>
    <name type="common">Black yeast-like fungus</name>
    <dbReference type="NCBI Taxonomy" id="212818"/>
    <lineage>
        <taxon>Eukaryota</taxon>
        <taxon>Fungi</taxon>
        <taxon>Dikarya</taxon>
        <taxon>Ascomycota</taxon>
        <taxon>Pezizomycotina</taxon>
        <taxon>Eurotiomycetes</taxon>
        <taxon>Chaetothyriomycetidae</taxon>
        <taxon>Chaetothyriales</taxon>
        <taxon>Herpotrichiellaceae</taxon>
        <taxon>Exophiala</taxon>
    </lineage>
</organism>
<dbReference type="InterPro" id="IPR001279">
    <property type="entry name" value="Metallo-B-lactamas"/>
</dbReference>
<dbReference type="VEuPathDB" id="FungiDB:PV10_06571"/>
<keyword evidence="3" id="KW-0479">Metal-binding</keyword>
<dbReference type="CDD" id="cd07730">
    <property type="entry name" value="metallo-hydrolase-like_MBL-fold"/>
    <property type="match status" value="1"/>
</dbReference>
<evidence type="ECO:0000313" key="8">
    <source>
        <dbReference type="Proteomes" id="UP000288859"/>
    </source>
</evidence>
<comment type="cofactor">
    <cofactor evidence="1">
        <name>Zn(2+)</name>
        <dbReference type="ChEBI" id="CHEBI:29105"/>
    </cofactor>
</comment>
<dbReference type="Pfam" id="PF00753">
    <property type="entry name" value="Lactamase_B"/>
    <property type="match status" value="1"/>
</dbReference>